<dbReference type="RefSeq" id="WP_221406725.1">
    <property type="nucleotide sequence ID" value="NZ_FZPD01000004.1"/>
</dbReference>
<evidence type="ECO:0000259" key="1">
    <source>
        <dbReference type="Pfam" id="PF18925"/>
    </source>
</evidence>
<dbReference type="Pfam" id="PF18925">
    <property type="entry name" value="DUF5675"/>
    <property type="match status" value="1"/>
</dbReference>
<gene>
    <name evidence="2" type="ORF">SAMN05421640_2652</name>
</gene>
<dbReference type="InterPro" id="IPR043732">
    <property type="entry name" value="DUF5675"/>
</dbReference>
<organism evidence="2 3">
    <name type="scientific">Ekhidna lutea</name>
    <dbReference type="NCBI Taxonomy" id="447679"/>
    <lineage>
        <taxon>Bacteria</taxon>
        <taxon>Pseudomonadati</taxon>
        <taxon>Bacteroidota</taxon>
        <taxon>Cytophagia</taxon>
        <taxon>Cytophagales</taxon>
        <taxon>Reichenbachiellaceae</taxon>
        <taxon>Ekhidna</taxon>
    </lineage>
</organism>
<dbReference type="Proteomes" id="UP000198393">
    <property type="component" value="Unassembled WGS sequence"/>
</dbReference>
<name>A0A239KG25_EKHLU</name>
<feature type="domain" description="DUF5675" evidence="1">
    <location>
        <begin position="5"/>
        <end position="115"/>
    </location>
</feature>
<keyword evidence="3" id="KW-1185">Reference proteome</keyword>
<dbReference type="EMBL" id="FZPD01000004">
    <property type="protein sequence ID" value="SNT17326.1"/>
    <property type="molecule type" value="Genomic_DNA"/>
</dbReference>
<evidence type="ECO:0000313" key="2">
    <source>
        <dbReference type="EMBL" id="SNT17326.1"/>
    </source>
</evidence>
<sequence length="207" mass="22533">MEVILKRTYHENGTNGKLYHGKQLVCFTIELPWLQNRRNVSCIPEGSYEIRKRYTKTRGSHLILEKVPDRSGILLHPANNALKELKGCIAPVSKLDAPGIGSLSQKATEKLQNLLFEVLDRDEEVFLTIQKQIDMNVVDRVKAPTPKFFKVLRTIGLGLAAAGGAILASPIALPAGIVTVGGYLVAGGTVLGAVSQTAVDDKCEEDE</sequence>
<dbReference type="AlphaFoldDB" id="A0A239KG25"/>
<protein>
    <recommendedName>
        <fullName evidence="1">DUF5675 domain-containing protein</fullName>
    </recommendedName>
</protein>
<accession>A0A239KG25</accession>
<evidence type="ECO:0000313" key="3">
    <source>
        <dbReference type="Proteomes" id="UP000198393"/>
    </source>
</evidence>
<proteinExistence type="predicted"/>
<reference evidence="2 3" key="1">
    <citation type="submission" date="2017-06" db="EMBL/GenBank/DDBJ databases">
        <authorList>
            <person name="Kim H.J."/>
            <person name="Triplett B.A."/>
        </authorList>
    </citation>
    <scope>NUCLEOTIDE SEQUENCE [LARGE SCALE GENOMIC DNA]</scope>
    <source>
        <strain evidence="2 3">DSM 19307</strain>
    </source>
</reference>